<evidence type="ECO:0000256" key="1">
    <source>
        <dbReference type="SAM" id="MobiDB-lite"/>
    </source>
</evidence>
<sequence length="325" mass="35314">MSAAAPRTAAPRRSTLARMTLPHVRRSRPTLAELTLRPVAEQAEAESIWGSWSSTAGPPPRSPDILQLSRHRGDWDWVDADQDLDRILNARLGLRSTWGGETGWRPAASASSPQLHAASLSASSWRSRSKGAKVKDDFVKERVREGLDELVASLTTRRLHGRERSSSPRGRDTTPVYDLMLPRGPAAMQGLRVLQDDRGVRAMAGLQGGPVETAAQRDCSVERLESRSNNAIRARPDVGPTFGHYTLFEQTGPLDVRPKGHPLVRGSSAGREAARSPLQRPRDLAPFQRKAAAPGFTAHVAKVRARARAHVAMPGWASASDPAAV</sequence>
<accession>A0ABN9W9B7</accession>
<feature type="region of interest" description="Disordered" evidence="1">
    <location>
        <begin position="265"/>
        <end position="289"/>
    </location>
</feature>
<comment type="caution">
    <text evidence="2">The sequence shown here is derived from an EMBL/GenBank/DDBJ whole genome shotgun (WGS) entry which is preliminary data.</text>
</comment>
<reference evidence="2" key="1">
    <citation type="submission" date="2023-10" db="EMBL/GenBank/DDBJ databases">
        <authorList>
            <person name="Chen Y."/>
            <person name="Shah S."/>
            <person name="Dougan E. K."/>
            <person name="Thang M."/>
            <person name="Chan C."/>
        </authorList>
    </citation>
    <scope>NUCLEOTIDE SEQUENCE [LARGE SCALE GENOMIC DNA]</scope>
</reference>
<feature type="compositionally biased region" description="Basic and acidic residues" evidence="1">
    <location>
        <begin position="162"/>
        <end position="172"/>
    </location>
</feature>
<evidence type="ECO:0000313" key="3">
    <source>
        <dbReference type="Proteomes" id="UP001189429"/>
    </source>
</evidence>
<organism evidence="2 3">
    <name type="scientific">Prorocentrum cordatum</name>
    <dbReference type="NCBI Taxonomy" id="2364126"/>
    <lineage>
        <taxon>Eukaryota</taxon>
        <taxon>Sar</taxon>
        <taxon>Alveolata</taxon>
        <taxon>Dinophyceae</taxon>
        <taxon>Prorocentrales</taxon>
        <taxon>Prorocentraceae</taxon>
        <taxon>Prorocentrum</taxon>
    </lineage>
</organism>
<protein>
    <submittedName>
        <fullName evidence="2">Uncharacterized protein</fullName>
    </submittedName>
</protein>
<gene>
    <name evidence="2" type="ORF">PCOR1329_LOCUS64855</name>
</gene>
<dbReference type="Proteomes" id="UP001189429">
    <property type="component" value="Unassembled WGS sequence"/>
</dbReference>
<evidence type="ECO:0000313" key="2">
    <source>
        <dbReference type="EMBL" id="CAK0882291.1"/>
    </source>
</evidence>
<dbReference type="EMBL" id="CAUYUJ010018282">
    <property type="protein sequence ID" value="CAK0882291.1"/>
    <property type="molecule type" value="Genomic_DNA"/>
</dbReference>
<name>A0ABN9W9B7_9DINO</name>
<keyword evidence="3" id="KW-1185">Reference proteome</keyword>
<proteinExistence type="predicted"/>
<feature type="region of interest" description="Disordered" evidence="1">
    <location>
        <begin position="158"/>
        <end position="177"/>
    </location>
</feature>